<gene>
    <name evidence="1" type="ordered locus">ELI_1579</name>
</gene>
<dbReference type="AlphaFoldDB" id="E3GLJ2"/>
<evidence type="ECO:0000313" key="2">
    <source>
        <dbReference type="Proteomes" id="UP000006873"/>
    </source>
</evidence>
<dbReference type="Proteomes" id="UP000006873">
    <property type="component" value="Chromosome"/>
</dbReference>
<keyword evidence="2" id="KW-1185">Reference proteome</keyword>
<protein>
    <submittedName>
        <fullName evidence="1">Cyclase</fullName>
    </submittedName>
</protein>
<dbReference type="KEGG" id="elm:ELI_1579"/>
<dbReference type="eggNOG" id="COG1878">
    <property type="taxonomic scope" value="Bacteria"/>
</dbReference>
<dbReference type="HOGENOM" id="CLU_030671_3_4_9"/>
<name>E3GLJ2_9FIRM</name>
<dbReference type="EMBL" id="CP002273">
    <property type="protein sequence ID" value="ADO36565.1"/>
    <property type="molecule type" value="Genomic_DNA"/>
</dbReference>
<dbReference type="InterPro" id="IPR037175">
    <property type="entry name" value="KFase_sf"/>
</dbReference>
<accession>E3GLJ2</accession>
<dbReference type="PANTHER" id="PTHR31118:SF32">
    <property type="entry name" value="KYNURENINE FORMAMIDASE"/>
    <property type="match status" value="1"/>
</dbReference>
<dbReference type="InterPro" id="IPR007325">
    <property type="entry name" value="KFase/CYL"/>
</dbReference>
<dbReference type="Gene3D" id="3.50.30.50">
    <property type="entry name" value="Putative cyclase"/>
    <property type="match status" value="1"/>
</dbReference>
<dbReference type="SUPFAM" id="SSF102198">
    <property type="entry name" value="Putative cyclase"/>
    <property type="match status" value="1"/>
</dbReference>
<sequence>MVPLNKIKNLYEVNFMNIFLSYPLDPNDLAWPGEPVIKVRQCTEIGDETPFNSFMSELPNHCGTHYDAPKHFNPDGLRINELPIDYFVFKKVLLLDIPKNACEGVTIEDLKKHEDEIQQADLLLIRTGFGEVRKTDPKKYQMEGPFLTPETCLYMVNTYKNLKCVGFDFLAIGSPCNDLAAPAHQNLLGLNTEKFITAIEDMNLSELKGKINFVVAAPLRIVGVDSSQVSVIADLD</sequence>
<dbReference type="GO" id="GO:0004061">
    <property type="term" value="F:arylformamidase activity"/>
    <property type="evidence" value="ECO:0007669"/>
    <property type="project" value="InterPro"/>
</dbReference>
<reference evidence="1 2" key="2">
    <citation type="journal article" date="2011" name="J. Bacteriol.">
        <title>Complete genome sequence of a carbon monoxide-utilizing acetogen, Eubacterium limosum KIST612.</title>
        <authorList>
            <person name="Roh H."/>
            <person name="Ko H.J."/>
            <person name="Kim D."/>
            <person name="Choi D.G."/>
            <person name="Park S."/>
            <person name="Kim S."/>
            <person name="Chang I.S."/>
            <person name="Choi I.G."/>
        </authorList>
    </citation>
    <scope>NUCLEOTIDE SEQUENCE [LARGE SCALE GENOMIC DNA]</scope>
    <source>
        <strain evidence="1 2">KIST612</strain>
    </source>
</reference>
<dbReference type="PANTHER" id="PTHR31118">
    <property type="entry name" value="CYCLASE-LIKE PROTEIN 2"/>
    <property type="match status" value="1"/>
</dbReference>
<dbReference type="Pfam" id="PF04199">
    <property type="entry name" value="Cyclase"/>
    <property type="match status" value="1"/>
</dbReference>
<organism evidence="1 2">
    <name type="scientific">Eubacterium callanderi</name>
    <dbReference type="NCBI Taxonomy" id="53442"/>
    <lineage>
        <taxon>Bacteria</taxon>
        <taxon>Bacillati</taxon>
        <taxon>Bacillota</taxon>
        <taxon>Clostridia</taxon>
        <taxon>Eubacteriales</taxon>
        <taxon>Eubacteriaceae</taxon>
        <taxon>Eubacterium</taxon>
    </lineage>
</organism>
<reference key="1">
    <citation type="submission" date="2010-09" db="EMBL/GenBank/DDBJ databases">
        <authorList>
            <person name="Roh H."/>
            <person name="Ko H.-J."/>
            <person name="Kim D."/>
            <person name="Choi D.G."/>
            <person name="Park S."/>
            <person name="Kim S."/>
            <person name="Kim K.H."/>
            <person name="Chang I.S."/>
            <person name="Choi I.-G."/>
        </authorList>
    </citation>
    <scope>NUCLEOTIDE SEQUENCE</scope>
    <source>
        <strain>KIST612</strain>
    </source>
</reference>
<evidence type="ECO:0000313" key="1">
    <source>
        <dbReference type="EMBL" id="ADO36565.1"/>
    </source>
</evidence>
<dbReference type="GO" id="GO:0019441">
    <property type="term" value="P:L-tryptophan catabolic process to kynurenine"/>
    <property type="evidence" value="ECO:0007669"/>
    <property type="project" value="InterPro"/>
</dbReference>
<proteinExistence type="predicted"/>